<evidence type="ECO:0000313" key="1">
    <source>
        <dbReference type="EMBL" id="ATU83769.1"/>
    </source>
</evidence>
<dbReference type="Proteomes" id="UP000267516">
    <property type="component" value="Segment"/>
</dbReference>
<organism evidence="1">
    <name type="scientific">White spot syndrome virus</name>
    <dbReference type="NCBI Taxonomy" id="342409"/>
    <lineage>
        <taxon>Viruses</taxon>
        <taxon>Viruses incertae sedis</taxon>
        <taxon>Naldaviricetes</taxon>
        <taxon>Nimaviridae</taxon>
        <taxon>Whispovirus</taxon>
    </lineage>
</organism>
<name>A0A2D3I5V1_9VIRU</name>
<dbReference type="EMBL" id="MF768985">
    <property type="protein sequence ID" value="ATU83769.1"/>
    <property type="molecule type" value="Genomic_DNA"/>
</dbReference>
<proteinExistence type="predicted"/>
<reference evidence="1" key="1">
    <citation type="journal article" date="2018" name="Aquaculture">
        <title>Complete genome sequence of a white spot syndrome virus associated with a disease incursion in Australia.</title>
        <authorList>
            <person name="Oakey J."/>
            <person name="Smith C.S."/>
        </authorList>
    </citation>
    <scope>NUCLEOTIDE SEQUENCE [LARGE SCALE GENOMIC DNA]</scope>
    <source>
        <strain evidence="1">WSSV-AU</strain>
    </source>
</reference>
<sequence>MYPNHGFTNRLLNLSHEQYSWREMKGSFPSRSFGPTFSTTFTSPSPIRLTVVFSFVSIAHSPMAANKESGRSLLIFFGGEEGEVT</sequence>
<protein>
    <submittedName>
        <fullName evidence="1">ORF43</fullName>
    </submittedName>
</protein>
<accession>A0A2D3I5V1</accession>